<keyword evidence="3" id="KW-1185">Reference proteome</keyword>
<dbReference type="AlphaFoldDB" id="A0A4R3LPT0"/>
<organism evidence="2 3">
    <name type="scientific">Aquabacter spiritensis</name>
    <dbReference type="NCBI Taxonomy" id="933073"/>
    <lineage>
        <taxon>Bacteria</taxon>
        <taxon>Pseudomonadati</taxon>
        <taxon>Pseudomonadota</taxon>
        <taxon>Alphaproteobacteria</taxon>
        <taxon>Hyphomicrobiales</taxon>
        <taxon>Xanthobacteraceae</taxon>
        <taxon>Aquabacter</taxon>
    </lineage>
</organism>
<reference evidence="2 3" key="1">
    <citation type="submission" date="2019-03" db="EMBL/GenBank/DDBJ databases">
        <title>Genomic Encyclopedia of Type Strains, Phase IV (KMG-IV): sequencing the most valuable type-strain genomes for metagenomic binning, comparative biology and taxonomic classification.</title>
        <authorList>
            <person name="Goeker M."/>
        </authorList>
    </citation>
    <scope>NUCLEOTIDE SEQUENCE [LARGE SCALE GENOMIC DNA]</scope>
    <source>
        <strain evidence="2 3">DSM 9035</strain>
    </source>
</reference>
<feature type="region of interest" description="Disordered" evidence="1">
    <location>
        <begin position="85"/>
        <end position="121"/>
    </location>
</feature>
<feature type="compositionally biased region" description="Acidic residues" evidence="1">
    <location>
        <begin position="100"/>
        <end position="110"/>
    </location>
</feature>
<sequence>MSEAPYSFIVRIADLPQTGTVFRLEPDAATRDRLARHIDVLAIHRLEAELSVRPVGEGARVTGGISADLQQMSVVSLEPFDTTIGEDVDVRFEPQADPEPTPDESAEDLERDPPDPLVDGQVDLGDLVTEFLSLGVDPYPRRPGEVFEAPAQDDDAPSPFAALAHLKDKL</sequence>
<dbReference type="Proteomes" id="UP000294664">
    <property type="component" value="Unassembled WGS sequence"/>
</dbReference>
<protein>
    <submittedName>
        <fullName evidence="2">Uncharacterized metal-binding protein YceD (DUF177 family)</fullName>
    </submittedName>
</protein>
<dbReference type="RefSeq" id="WP_165933849.1">
    <property type="nucleotide sequence ID" value="NZ_SMAI01000018.1"/>
</dbReference>
<name>A0A4R3LPT0_9HYPH</name>
<comment type="caution">
    <text evidence="2">The sequence shown here is derived from an EMBL/GenBank/DDBJ whole genome shotgun (WGS) entry which is preliminary data.</text>
</comment>
<dbReference type="EMBL" id="SMAI01000018">
    <property type="protein sequence ID" value="TCT01549.1"/>
    <property type="molecule type" value="Genomic_DNA"/>
</dbReference>
<evidence type="ECO:0000256" key="1">
    <source>
        <dbReference type="SAM" id="MobiDB-lite"/>
    </source>
</evidence>
<evidence type="ECO:0000313" key="3">
    <source>
        <dbReference type="Proteomes" id="UP000294664"/>
    </source>
</evidence>
<accession>A0A4R3LPT0</accession>
<gene>
    <name evidence="2" type="ORF">EDC64_11847</name>
</gene>
<proteinExistence type="predicted"/>
<dbReference type="InterPro" id="IPR003772">
    <property type="entry name" value="YceD"/>
</dbReference>
<dbReference type="Pfam" id="PF02620">
    <property type="entry name" value="YceD"/>
    <property type="match status" value="1"/>
</dbReference>
<feature type="region of interest" description="Disordered" evidence="1">
    <location>
        <begin position="139"/>
        <end position="158"/>
    </location>
</feature>
<evidence type="ECO:0000313" key="2">
    <source>
        <dbReference type="EMBL" id="TCT01549.1"/>
    </source>
</evidence>